<protein>
    <submittedName>
        <fullName evidence="4">SH3 domain-containing protein</fullName>
    </submittedName>
</protein>
<dbReference type="GeneID" id="82809439"/>
<reference evidence="4 5" key="1">
    <citation type="submission" date="2018-10" db="EMBL/GenBank/DDBJ databases">
        <title>Phylogenomics of Brevibacillus.</title>
        <authorList>
            <person name="Dunlap C."/>
        </authorList>
    </citation>
    <scope>NUCLEOTIDE SEQUENCE [LARGE SCALE GENOMIC DNA]</scope>
    <source>
        <strain evidence="4 5">NRRL NRS 1219</strain>
    </source>
</reference>
<keyword evidence="2" id="KW-0812">Transmembrane</keyword>
<name>A0A3M8B819_9BACL</name>
<feature type="transmembrane region" description="Helical" evidence="2">
    <location>
        <begin position="12"/>
        <end position="33"/>
    </location>
</feature>
<dbReference type="Proteomes" id="UP000276178">
    <property type="component" value="Unassembled WGS sequence"/>
</dbReference>
<keyword evidence="2" id="KW-1133">Transmembrane helix</keyword>
<dbReference type="RefSeq" id="WP_122952559.1">
    <property type="nucleotide sequence ID" value="NZ_BJOD01000037.1"/>
</dbReference>
<comment type="caution">
    <text evidence="4">The sequence shown here is derived from an EMBL/GenBank/DDBJ whole genome shotgun (WGS) entry which is preliminary data.</text>
</comment>
<keyword evidence="2" id="KW-0472">Membrane</keyword>
<accession>A0A3M8B819</accession>
<sequence>MKISSYQKSLFVRNVALIVFSVALVAVCVKLVLGYRQMTLYDQAKAYYEANNLLQAEESFARASDIGAISYGDEQWSALMSQLTSIRLEMEGLQQKAQTAMQAKQDADVLETYETYQAMRKTYANQPGAAAAFFQQLSAHLRLEKGWSDYYQQAMQAARGQSQANLDKESYRDESFIDTLLAIPAEYYGGQPQKQEALLALFEHYEKTKLRSLINNASFEEVIFRTASSLRHYAEQSFAADWLLTRLEKYAQDELKEAIRKQDLASFVKMAAAYRKIQDVLPDDSRALDTISDHLKARLREAEQYAKSRQFSKAIELYQELSPLEDTATLVAEVENRWLDYDPGRLLAVKYPDKIFTEIFSGTDLWGAKLYAYGLVEEDQRLYVAAKLQDDSLVYLEHSFDGLDIKSGRVHTADALGGAKAPVMLVQAAGKEREFSYTGLLPDLSQKTMEQRFAIEADEFAVEDAEHAIIKNAVGKGKQEYARFKLTSEGLAYVEKVADMAPDADEAETDSSGTGTGVDAPAAEEPAAEPQTVQVFAGPGEEYDVIGEVVADESLAIGAELNGWSRITLDGQEGWIRTPQTAP</sequence>
<reference evidence="3 6" key="2">
    <citation type="submission" date="2019-06" db="EMBL/GenBank/DDBJ databases">
        <title>Whole genome shotgun sequence of Brevibacillus agri NBRC 15538.</title>
        <authorList>
            <person name="Hosoyama A."/>
            <person name="Uohara A."/>
            <person name="Ohji S."/>
            <person name="Ichikawa N."/>
        </authorList>
    </citation>
    <scope>NUCLEOTIDE SEQUENCE [LARGE SCALE GENOMIC DNA]</scope>
    <source>
        <strain evidence="3 6">NBRC 15538</strain>
    </source>
</reference>
<gene>
    <name evidence="3" type="ORF">BAG01nite_33050</name>
    <name evidence="4" type="ORF">EB820_04025</name>
</gene>
<dbReference type="Gene3D" id="2.30.30.40">
    <property type="entry name" value="SH3 Domains"/>
    <property type="match status" value="1"/>
</dbReference>
<evidence type="ECO:0000313" key="4">
    <source>
        <dbReference type="EMBL" id="RNB59586.1"/>
    </source>
</evidence>
<proteinExistence type="predicted"/>
<dbReference type="Proteomes" id="UP000317180">
    <property type="component" value="Unassembled WGS sequence"/>
</dbReference>
<feature type="compositionally biased region" description="Low complexity" evidence="1">
    <location>
        <begin position="520"/>
        <end position="529"/>
    </location>
</feature>
<evidence type="ECO:0000313" key="3">
    <source>
        <dbReference type="EMBL" id="GED27203.1"/>
    </source>
</evidence>
<feature type="region of interest" description="Disordered" evidence="1">
    <location>
        <begin position="503"/>
        <end position="529"/>
    </location>
</feature>
<evidence type="ECO:0000313" key="6">
    <source>
        <dbReference type="Proteomes" id="UP000317180"/>
    </source>
</evidence>
<dbReference type="AlphaFoldDB" id="A0A3M8B819"/>
<dbReference type="InterPro" id="IPR010466">
    <property type="entry name" value="DUF1058"/>
</dbReference>
<evidence type="ECO:0000313" key="5">
    <source>
        <dbReference type="Proteomes" id="UP000276178"/>
    </source>
</evidence>
<dbReference type="EMBL" id="RHHN01000012">
    <property type="protein sequence ID" value="RNB59586.1"/>
    <property type="molecule type" value="Genomic_DNA"/>
</dbReference>
<evidence type="ECO:0000256" key="2">
    <source>
        <dbReference type="SAM" id="Phobius"/>
    </source>
</evidence>
<organism evidence="4 5">
    <name type="scientific">Brevibacillus agri</name>
    <dbReference type="NCBI Taxonomy" id="51101"/>
    <lineage>
        <taxon>Bacteria</taxon>
        <taxon>Bacillati</taxon>
        <taxon>Bacillota</taxon>
        <taxon>Bacilli</taxon>
        <taxon>Bacillales</taxon>
        <taxon>Paenibacillaceae</taxon>
        <taxon>Brevibacillus</taxon>
    </lineage>
</organism>
<dbReference type="EMBL" id="BJOD01000037">
    <property type="protein sequence ID" value="GED27203.1"/>
    <property type="molecule type" value="Genomic_DNA"/>
</dbReference>
<evidence type="ECO:0000256" key="1">
    <source>
        <dbReference type="SAM" id="MobiDB-lite"/>
    </source>
</evidence>
<keyword evidence="6" id="KW-1185">Reference proteome</keyword>
<dbReference type="Pfam" id="PF06347">
    <property type="entry name" value="SH3_4"/>
    <property type="match status" value="1"/>
</dbReference>
<dbReference type="OrthoDB" id="2657208at2"/>